<dbReference type="SUPFAM" id="SSF53187">
    <property type="entry name" value="Zn-dependent exopeptidases"/>
    <property type="match status" value="1"/>
</dbReference>
<evidence type="ECO:0000256" key="4">
    <source>
        <dbReference type="ARBA" id="ARBA00011965"/>
    </source>
</evidence>
<evidence type="ECO:0000256" key="1">
    <source>
        <dbReference type="ARBA" id="ARBA00001335"/>
    </source>
</evidence>
<keyword evidence="5 11" id="KW-0031">Aminopeptidase</keyword>
<reference evidence="12 13" key="1">
    <citation type="submission" date="2024-04" db="EMBL/GenBank/DDBJ databases">
        <title>Tritrichomonas musculus Genome.</title>
        <authorList>
            <person name="Alves-Ferreira E."/>
            <person name="Grigg M."/>
            <person name="Lorenzi H."/>
            <person name="Galac M."/>
        </authorList>
    </citation>
    <scope>NUCLEOTIDE SEQUENCE [LARGE SCALE GENOMIC DNA]</scope>
    <source>
        <strain evidence="12 13">EAF2021</strain>
    </source>
</reference>
<dbReference type="PRINTS" id="PR00932">
    <property type="entry name" value="AMINO1PTASE"/>
</dbReference>
<gene>
    <name evidence="12" type="ORF">M9Y10_020057</name>
</gene>
<evidence type="ECO:0000256" key="8">
    <source>
        <dbReference type="ARBA" id="ARBA00022801"/>
    </source>
</evidence>
<keyword evidence="6 11" id="KW-0645">Protease</keyword>
<proteinExistence type="inferred from homology"/>
<keyword evidence="9 11" id="KW-0862">Zinc</keyword>
<keyword evidence="13" id="KW-1185">Reference proteome</keyword>
<dbReference type="Proteomes" id="UP001470230">
    <property type="component" value="Unassembled WGS sequence"/>
</dbReference>
<evidence type="ECO:0000256" key="9">
    <source>
        <dbReference type="ARBA" id="ARBA00022833"/>
    </source>
</evidence>
<dbReference type="InterPro" id="IPR001948">
    <property type="entry name" value="Peptidase_M18"/>
</dbReference>
<organism evidence="12 13">
    <name type="scientific">Tritrichomonas musculus</name>
    <dbReference type="NCBI Taxonomy" id="1915356"/>
    <lineage>
        <taxon>Eukaryota</taxon>
        <taxon>Metamonada</taxon>
        <taxon>Parabasalia</taxon>
        <taxon>Tritrichomonadida</taxon>
        <taxon>Tritrichomonadidae</taxon>
        <taxon>Tritrichomonas</taxon>
    </lineage>
</organism>
<evidence type="ECO:0000256" key="6">
    <source>
        <dbReference type="ARBA" id="ARBA00022670"/>
    </source>
</evidence>
<evidence type="ECO:0000256" key="11">
    <source>
        <dbReference type="RuleBase" id="RU004386"/>
    </source>
</evidence>
<protein>
    <recommendedName>
        <fullName evidence="4">aspartyl aminopeptidase</fullName>
        <ecNumber evidence="4">3.4.11.21</ecNumber>
    </recommendedName>
</protein>
<dbReference type="PANTHER" id="PTHR28570">
    <property type="entry name" value="ASPARTYL AMINOPEPTIDASE"/>
    <property type="match status" value="1"/>
</dbReference>
<evidence type="ECO:0000313" key="13">
    <source>
        <dbReference type="Proteomes" id="UP001470230"/>
    </source>
</evidence>
<keyword evidence="10 11" id="KW-0482">Metalloprotease</keyword>
<evidence type="ECO:0000256" key="2">
    <source>
        <dbReference type="ARBA" id="ARBA00001947"/>
    </source>
</evidence>
<dbReference type="Gene3D" id="3.40.630.10">
    <property type="entry name" value="Zn peptidases"/>
    <property type="match status" value="1"/>
</dbReference>
<evidence type="ECO:0000256" key="10">
    <source>
        <dbReference type="ARBA" id="ARBA00023049"/>
    </source>
</evidence>
<dbReference type="InterPro" id="IPR023358">
    <property type="entry name" value="Peptidase_M18_dom2"/>
</dbReference>
<keyword evidence="7 11" id="KW-0479">Metal-binding</keyword>
<comment type="catalytic activity">
    <reaction evidence="1">
        <text>Release of an N-terminal aspartate or glutamate from a peptide, with a preference for aspartate.</text>
        <dbReference type="EC" id="3.4.11.21"/>
    </reaction>
</comment>
<evidence type="ECO:0000313" key="12">
    <source>
        <dbReference type="EMBL" id="KAK8846056.1"/>
    </source>
</evidence>
<evidence type="ECO:0000256" key="5">
    <source>
        <dbReference type="ARBA" id="ARBA00022438"/>
    </source>
</evidence>
<dbReference type="NCBIfam" id="NF002759">
    <property type="entry name" value="PRK02813.1"/>
    <property type="match status" value="1"/>
</dbReference>
<dbReference type="EMBL" id="JAPFFF010000029">
    <property type="protein sequence ID" value="KAK8846056.1"/>
    <property type="molecule type" value="Genomic_DNA"/>
</dbReference>
<name>A0ABR2HF40_9EUKA</name>
<dbReference type="Gene3D" id="2.30.250.10">
    <property type="entry name" value="Aminopeptidase i, Domain 2"/>
    <property type="match status" value="1"/>
</dbReference>
<dbReference type="PANTHER" id="PTHR28570:SF3">
    <property type="entry name" value="ASPARTYL AMINOPEPTIDASE"/>
    <property type="match status" value="1"/>
</dbReference>
<evidence type="ECO:0000256" key="3">
    <source>
        <dbReference type="ARBA" id="ARBA00008290"/>
    </source>
</evidence>
<comment type="similarity">
    <text evidence="3 11">Belongs to the peptidase M18 family.</text>
</comment>
<dbReference type="Pfam" id="PF02127">
    <property type="entry name" value="Peptidase_M18"/>
    <property type="match status" value="1"/>
</dbReference>
<comment type="caution">
    <text evidence="12">The sequence shown here is derived from an EMBL/GenBank/DDBJ whole genome shotgun (WGS) entry which is preliminary data.</text>
</comment>
<accession>A0ABR2HF40</accession>
<sequence>MTYIKEFCSFIDQTPTPMHFCQKAREELVNKGFVELKETEVWDNIPNKFFVVRDERAIAAFNMHDNSKALIVATHNDSPCFRGKPNTYLQHCGLDQARIAPYGLGQWYTWFDRDLKIAGRILYKDGDSIKSKLFQSPEAVAIIPSLAIHLNRDLSTATNFNLEDDIMPVLSLAEGKSDSNQSPALLKAIASSAGIEVDNIVDFDVYFVDCQGPVILGTDQELLSSPRLDDQSCAITALRAFIDAPDPVEGSNIFLSFDAEEIGSRLRTGANSNFFTNILDALEVPQSFNSNSFIISADNCHANHPNYPSKNDRSHPIYLGDGVAYSWRANNSFATDTSSLNKLNKTIQDECLKILKPAVTRNDSPGGRTIGPILSTQLGIETVDLGIPVLGMHSIHETCAVKDIETLLKYFKDFYNHLSIKKD</sequence>
<dbReference type="EC" id="3.4.11.21" evidence="4"/>
<dbReference type="SUPFAM" id="SSF101821">
    <property type="entry name" value="Aminopeptidase/glucanase lid domain"/>
    <property type="match status" value="1"/>
</dbReference>
<evidence type="ECO:0000256" key="7">
    <source>
        <dbReference type="ARBA" id="ARBA00022723"/>
    </source>
</evidence>
<comment type="cofactor">
    <cofactor evidence="2">
        <name>Zn(2+)</name>
        <dbReference type="ChEBI" id="CHEBI:29105"/>
    </cofactor>
</comment>
<keyword evidence="8 11" id="KW-0378">Hydrolase</keyword>